<comment type="caution">
    <text evidence="1">The sequence shown here is derived from an EMBL/GenBank/DDBJ whole genome shotgun (WGS) entry which is preliminary data.</text>
</comment>
<gene>
    <name evidence="1" type="ORF">S03H2_40532</name>
</gene>
<dbReference type="EMBL" id="BARU01025136">
    <property type="protein sequence ID" value="GAH57383.1"/>
    <property type="molecule type" value="Genomic_DNA"/>
</dbReference>
<feature type="non-terminal residue" evidence="1">
    <location>
        <position position="52"/>
    </location>
</feature>
<reference evidence="1" key="1">
    <citation type="journal article" date="2014" name="Front. Microbiol.">
        <title>High frequency of phylogenetically diverse reductive dehalogenase-homologous genes in deep subseafloor sedimentary metagenomes.</title>
        <authorList>
            <person name="Kawai M."/>
            <person name="Futagami T."/>
            <person name="Toyoda A."/>
            <person name="Takaki Y."/>
            <person name="Nishi S."/>
            <person name="Hori S."/>
            <person name="Arai W."/>
            <person name="Tsubouchi T."/>
            <person name="Morono Y."/>
            <person name="Uchiyama I."/>
            <person name="Ito T."/>
            <person name="Fujiyama A."/>
            <person name="Inagaki F."/>
            <person name="Takami H."/>
        </authorList>
    </citation>
    <scope>NUCLEOTIDE SEQUENCE</scope>
    <source>
        <strain evidence="1">Expedition CK06-06</strain>
    </source>
</reference>
<dbReference type="AlphaFoldDB" id="X1III3"/>
<protein>
    <submittedName>
        <fullName evidence="1">Uncharacterized protein</fullName>
    </submittedName>
</protein>
<name>X1III3_9ZZZZ</name>
<sequence length="52" mass="6210">MQSDIDEINNMMMGKAVFYKILKGIYNLARFQQKIEIRTVVTKLNFQRLPNF</sequence>
<evidence type="ECO:0000313" key="1">
    <source>
        <dbReference type="EMBL" id="GAH57383.1"/>
    </source>
</evidence>
<proteinExistence type="predicted"/>
<organism evidence="1">
    <name type="scientific">marine sediment metagenome</name>
    <dbReference type="NCBI Taxonomy" id="412755"/>
    <lineage>
        <taxon>unclassified sequences</taxon>
        <taxon>metagenomes</taxon>
        <taxon>ecological metagenomes</taxon>
    </lineage>
</organism>
<accession>X1III3</accession>